<feature type="binding site" evidence="9">
    <location>
        <begin position="25"/>
        <end position="27"/>
    </location>
    <ligand>
        <name>substrate</name>
    </ligand>
</feature>
<feature type="binding site" evidence="9">
    <location>
        <position position="189"/>
    </location>
    <ligand>
        <name>substrate</name>
    </ligand>
</feature>
<accession>A0A0R2I7B1</accession>
<comment type="caution">
    <text evidence="11">The sequence shown here is derived from an EMBL/GenBank/DDBJ whole genome shotgun (WGS) entry which is preliminary data.</text>
</comment>
<dbReference type="GO" id="GO:0019563">
    <property type="term" value="P:glycerol catabolic process"/>
    <property type="evidence" value="ECO:0007669"/>
    <property type="project" value="TreeGrafter"/>
</dbReference>
<evidence type="ECO:0000256" key="8">
    <source>
        <dbReference type="ARBA" id="ARBA00023235"/>
    </source>
</evidence>
<comment type="catalytic activity">
    <reaction evidence="9 10">
        <text>D-glyceraldehyde 3-phosphate = dihydroxyacetone phosphate</text>
        <dbReference type="Rhea" id="RHEA:18585"/>
        <dbReference type="ChEBI" id="CHEBI:57642"/>
        <dbReference type="ChEBI" id="CHEBI:59776"/>
        <dbReference type="EC" id="5.3.1.1"/>
    </reaction>
</comment>
<comment type="caution">
    <text evidence="9">Lacks conserved residue(s) required for the propagation of feature annotation.</text>
</comment>
<feature type="binding site" evidence="9">
    <location>
        <position position="229"/>
    </location>
    <ligand>
        <name>substrate</name>
    </ligand>
</feature>
<dbReference type="SUPFAM" id="SSF51351">
    <property type="entry name" value="Triosephosphate isomerase (TIM)"/>
    <property type="match status" value="1"/>
</dbReference>
<dbReference type="GO" id="GO:0006094">
    <property type="term" value="P:gluconeogenesis"/>
    <property type="evidence" value="ECO:0007669"/>
    <property type="project" value="UniProtKB-UniRule"/>
</dbReference>
<dbReference type="FunFam" id="3.20.20.70:FF:000016">
    <property type="entry name" value="Triosephosphate isomerase"/>
    <property type="match status" value="1"/>
</dbReference>
<dbReference type="InterPro" id="IPR022896">
    <property type="entry name" value="TrioseP_Isoase_bac/euk"/>
</dbReference>
<proteinExistence type="inferred from homology"/>
<gene>
    <name evidence="9" type="primary">tpiA</name>
    <name evidence="11" type="ORF">IV45_GL001272</name>
</gene>
<dbReference type="InterPro" id="IPR013785">
    <property type="entry name" value="Aldolase_TIM"/>
</dbReference>
<evidence type="ECO:0000256" key="6">
    <source>
        <dbReference type="ARBA" id="ARBA00022490"/>
    </source>
</evidence>
<dbReference type="GO" id="GO:0046166">
    <property type="term" value="P:glyceraldehyde-3-phosphate biosynthetic process"/>
    <property type="evidence" value="ECO:0007669"/>
    <property type="project" value="TreeGrafter"/>
</dbReference>
<dbReference type="Proteomes" id="UP000050934">
    <property type="component" value="Unassembled WGS sequence"/>
</dbReference>
<dbReference type="InterPro" id="IPR035990">
    <property type="entry name" value="TIM_sf"/>
</dbReference>
<evidence type="ECO:0000256" key="2">
    <source>
        <dbReference type="ARBA" id="ARBA00007422"/>
    </source>
</evidence>
<dbReference type="Pfam" id="PF00121">
    <property type="entry name" value="TIM"/>
    <property type="match status" value="1"/>
</dbReference>
<evidence type="ECO:0000256" key="4">
    <source>
        <dbReference type="ARBA" id="ARBA00019397"/>
    </source>
</evidence>
<dbReference type="GO" id="GO:0006096">
    <property type="term" value="P:glycolytic process"/>
    <property type="evidence" value="ECO:0007669"/>
    <property type="project" value="UniProtKB-UniRule"/>
</dbReference>
<comment type="pathway">
    <text evidence="1 9 10">Carbohydrate degradation; glycolysis; D-glyceraldehyde 3-phosphate from glycerone phosphate: step 1/1.</text>
</comment>
<dbReference type="PROSITE" id="PS00171">
    <property type="entry name" value="TIM_1"/>
    <property type="match status" value="1"/>
</dbReference>
<dbReference type="PROSITE" id="PS51440">
    <property type="entry name" value="TIM_2"/>
    <property type="match status" value="1"/>
</dbReference>
<dbReference type="CDD" id="cd00311">
    <property type="entry name" value="TIM"/>
    <property type="match status" value="1"/>
</dbReference>
<comment type="pathway">
    <text evidence="9 10">Carbohydrate biosynthesis; gluconeogenesis.</text>
</comment>
<evidence type="ECO:0000256" key="5">
    <source>
        <dbReference type="ARBA" id="ARBA00022432"/>
    </source>
</evidence>
<evidence type="ECO:0000256" key="10">
    <source>
        <dbReference type="RuleBase" id="RU363013"/>
    </source>
</evidence>
<organism evidence="11 12">
    <name type="scientific">Limosilactobacillus secaliphilus</name>
    <dbReference type="NCBI Taxonomy" id="396268"/>
    <lineage>
        <taxon>Bacteria</taxon>
        <taxon>Bacillati</taxon>
        <taxon>Bacillota</taxon>
        <taxon>Bacilli</taxon>
        <taxon>Lactobacillales</taxon>
        <taxon>Lactobacillaceae</taxon>
        <taxon>Limosilactobacillus</taxon>
    </lineage>
</organism>
<dbReference type="EC" id="5.3.1.1" evidence="3 9"/>
<evidence type="ECO:0000256" key="9">
    <source>
        <dbReference type="HAMAP-Rule" id="MF_00147"/>
    </source>
</evidence>
<comment type="function">
    <text evidence="9">Involved in the gluconeogenesis. Catalyzes stereospecifically the conversion of dihydroxyacetone phosphate (DHAP) to D-glyceraldehyde-3-phosphate (G3P).</text>
</comment>
<feature type="active site" description="Proton acceptor" evidence="9">
    <location>
        <position position="183"/>
    </location>
</feature>
<name>A0A0R2I7B1_9LACO</name>
<dbReference type="UniPathway" id="UPA00109">
    <property type="reaction ID" value="UER00189"/>
</dbReference>
<protein>
    <recommendedName>
        <fullName evidence="4 9">Triosephosphate isomerase</fullName>
        <shortName evidence="9">TIM</shortName>
        <shortName evidence="9">TPI</shortName>
        <ecNumber evidence="3 9">5.3.1.1</ecNumber>
    </recommendedName>
    <alternativeName>
        <fullName evidence="9">Triose-phosphate isomerase</fullName>
    </alternativeName>
</protein>
<dbReference type="EMBL" id="JQBW01000004">
    <property type="protein sequence ID" value="KRN59526.1"/>
    <property type="molecule type" value="Genomic_DNA"/>
</dbReference>
<keyword evidence="7 9" id="KW-0324">Glycolysis</keyword>
<dbReference type="Gene3D" id="3.20.20.70">
    <property type="entry name" value="Aldolase class I"/>
    <property type="match status" value="1"/>
</dbReference>
<dbReference type="STRING" id="396268.IV45_GL001272"/>
<comment type="subcellular location">
    <subcellularLocation>
        <location evidence="9 10">Cytoplasm</location>
    </subcellularLocation>
</comment>
<dbReference type="UniPathway" id="UPA00138"/>
<reference evidence="11 12" key="1">
    <citation type="journal article" date="2015" name="Genome Announc.">
        <title>Expanding the biotechnology potential of lactobacilli through comparative genomics of 213 strains and associated genera.</title>
        <authorList>
            <person name="Sun Z."/>
            <person name="Harris H.M."/>
            <person name="McCann A."/>
            <person name="Guo C."/>
            <person name="Argimon S."/>
            <person name="Zhang W."/>
            <person name="Yang X."/>
            <person name="Jeffery I.B."/>
            <person name="Cooney J.C."/>
            <person name="Kagawa T.F."/>
            <person name="Liu W."/>
            <person name="Song Y."/>
            <person name="Salvetti E."/>
            <person name="Wrobel A."/>
            <person name="Rasinkangas P."/>
            <person name="Parkhill J."/>
            <person name="Rea M.C."/>
            <person name="O'Sullivan O."/>
            <person name="Ritari J."/>
            <person name="Douillard F.P."/>
            <person name="Paul Ross R."/>
            <person name="Yang R."/>
            <person name="Briner A.E."/>
            <person name="Felis G.E."/>
            <person name="de Vos W.M."/>
            <person name="Barrangou R."/>
            <person name="Klaenhammer T.R."/>
            <person name="Caufield P.W."/>
            <person name="Cui Y."/>
            <person name="Zhang H."/>
            <person name="O'Toole P.W."/>
        </authorList>
    </citation>
    <scope>NUCLEOTIDE SEQUENCE [LARGE SCALE GENOMIC DNA]</scope>
    <source>
        <strain evidence="11 12">DSM 17896</strain>
    </source>
</reference>
<dbReference type="HAMAP" id="MF_00147_B">
    <property type="entry name" value="TIM_B"/>
    <property type="match status" value="1"/>
</dbReference>
<dbReference type="PANTHER" id="PTHR21139">
    <property type="entry name" value="TRIOSEPHOSPHATE ISOMERASE"/>
    <property type="match status" value="1"/>
</dbReference>
<keyword evidence="12" id="KW-1185">Reference proteome</keyword>
<evidence type="ECO:0000256" key="3">
    <source>
        <dbReference type="ARBA" id="ARBA00011940"/>
    </source>
</evidence>
<keyword evidence="6 9" id="KW-0963">Cytoplasm</keyword>
<comment type="similarity">
    <text evidence="2 9 10">Belongs to the triosephosphate isomerase family.</text>
</comment>
<comment type="subunit">
    <text evidence="9 10">Homodimer.</text>
</comment>
<dbReference type="GO" id="GO:0004807">
    <property type="term" value="F:triose-phosphate isomerase activity"/>
    <property type="evidence" value="ECO:0007669"/>
    <property type="project" value="UniProtKB-UniRule"/>
</dbReference>
<dbReference type="InterPro" id="IPR000652">
    <property type="entry name" value="Triosephosphate_isomerase"/>
</dbReference>
<evidence type="ECO:0000256" key="1">
    <source>
        <dbReference type="ARBA" id="ARBA00004680"/>
    </source>
</evidence>
<feature type="active site" description="Electrophile" evidence="9">
    <location>
        <position position="111"/>
    </location>
</feature>
<dbReference type="NCBIfam" id="TIGR00419">
    <property type="entry name" value="tim"/>
    <property type="match status" value="1"/>
</dbReference>
<keyword evidence="5 9" id="KW-0312">Gluconeogenesis</keyword>
<dbReference type="GO" id="GO:0005829">
    <property type="term" value="C:cytosol"/>
    <property type="evidence" value="ECO:0007669"/>
    <property type="project" value="TreeGrafter"/>
</dbReference>
<dbReference type="PATRIC" id="fig|396268.3.peg.1289"/>
<dbReference type="InterPro" id="IPR020861">
    <property type="entry name" value="Triosephosphate_isomerase_AS"/>
</dbReference>
<sequence>MGWVFPSLFAFKEGEQVRVPIVAGNWKMHKTVDEAVAFVNEIKDHLPDPKIQETALAAPTLDLTAMVKAAQGSPLKVAAENCYCKNSGAYTGETSPSMLWDAGIHHVILGHSERRRIFHENDQLINAKVKAALKVGLCPIVCCDETMGRLINGKRVHWVVARIIDDLKDLTPDEVKKVTIAYEPTWAIGTGQSADPEQAEEGCYLIRQTIEDMYSQDLANQMRILYGGSVNVDNIDRLMGSNDIDGVLVGTESLDPQTFLRLVNR</sequence>
<evidence type="ECO:0000313" key="12">
    <source>
        <dbReference type="Proteomes" id="UP000050934"/>
    </source>
</evidence>
<dbReference type="PANTHER" id="PTHR21139:SF42">
    <property type="entry name" value="TRIOSEPHOSPHATE ISOMERASE"/>
    <property type="match status" value="1"/>
</dbReference>
<keyword evidence="8 9" id="KW-0413">Isomerase</keyword>
<evidence type="ECO:0000256" key="7">
    <source>
        <dbReference type="ARBA" id="ARBA00023152"/>
    </source>
</evidence>
<evidence type="ECO:0000313" key="11">
    <source>
        <dbReference type="EMBL" id="KRN59526.1"/>
    </source>
</evidence>
<dbReference type="AlphaFoldDB" id="A0A0R2I7B1"/>